<protein>
    <recommendedName>
        <fullName evidence="2">Myb-like domain-containing protein</fullName>
    </recommendedName>
</protein>
<dbReference type="PANTHER" id="PTHR46007">
    <property type="entry name" value="MEDIATOR OF RNA POLYMERASE II TRANSCRIPTION SUBUNIT 12"/>
    <property type="match status" value="1"/>
</dbReference>
<feature type="compositionally biased region" description="Low complexity" evidence="1">
    <location>
        <begin position="972"/>
        <end position="984"/>
    </location>
</feature>
<dbReference type="KEGG" id="cre:CHLRE_06g303483v5"/>
<feature type="compositionally biased region" description="Basic and acidic residues" evidence="1">
    <location>
        <begin position="806"/>
        <end position="818"/>
    </location>
</feature>
<keyword evidence="4" id="KW-1185">Reference proteome</keyword>
<dbReference type="SUPFAM" id="SSF46689">
    <property type="entry name" value="Homeodomain-like"/>
    <property type="match status" value="1"/>
</dbReference>
<dbReference type="RefSeq" id="XP_042924363.1">
    <property type="nucleotide sequence ID" value="XM_043063657.1"/>
</dbReference>
<feature type="compositionally biased region" description="Low complexity" evidence="1">
    <location>
        <begin position="601"/>
        <end position="615"/>
    </location>
</feature>
<feature type="compositionally biased region" description="Low complexity" evidence="1">
    <location>
        <begin position="210"/>
        <end position="221"/>
    </location>
</feature>
<feature type="region of interest" description="Disordered" evidence="1">
    <location>
        <begin position="392"/>
        <end position="424"/>
    </location>
</feature>
<organism evidence="3 4">
    <name type="scientific">Chlamydomonas reinhardtii</name>
    <name type="common">Chlamydomonas smithii</name>
    <dbReference type="NCBI Taxonomy" id="3055"/>
    <lineage>
        <taxon>Eukaryota</taxon>
        <taxon>Viridiplantae</taxon>
        <taxon>Chlorophyta</taxon>
        <taxon>core chlorophytes</taxon>
        <taxon>Chlorophyceae</taxon>
        <taxon>CS clade</taxon>
        <taxon>Chlamydomonadales</taxon>
        <taxon>Chlamydomonadaceae</taxon>
        <taxon>Chlamydomonas</taxon>
    </lineage>
</organism>
<dbReference type="EMBL" id="CM008967">
    <property type="protein sequence ID" value="PNW83023.1"/>
    <property type="molecule type" value="Genomic_DNA"/>
</dbReference>
<feature type="region of interest" description="Disordered" evidence="1">
    <location>
        <begin position="952"/>
        <end position="984"/>
    </location>
</feature>
<name>A0A2K3DR56_CHLRE</name>
<gene>
    <name evidence="3" type="ORF">CHLRE_06g303483v5</name>
</gene>
<feature type="region of interest" description="Disordered" evidence="1">
    <location>
        <begin position="22"/>
        <end position="46"/>
    </location>
</feature>
<evidence type="ECO:0000313" key="4">
    <source>
        <dbReference type="Proteomes" id="UP000006906"/>
    </source>
</evidence>
<dbReference type="InterPro" id="IPR051647">
    <property type="entry name" value="Mediator_comp_sub12"/>
</dbReference>
<dbReference type="PANTHER" id="PTHR46007:SF8">
    <property type="entry name" value="C2H2-TYPE DOMAIN-CONTAINING PROTEIN"/>
    <property type="match status" value="1"/>
</dbReference>
<feature type="region of interest" description="Disordered" evidence="1">
    <location>
        <begin position="202"/>
        <end position="221"/>
    </location>
</feature>
<feature type="compositionally biased region" description="Low complexity" evidence="1">
    <location>
        <begin position="346"/>
        <end position="368"/>
    </location>
</feature>
<accession>A0A2K3DR56</accession>
<dbReference type="PROSITE" id="PS50090">
    <property type="entry name" value="MYB_LIKE"/>
    <property type="match status" value="1"/>
</dbReference>
<feature type="compositionally biased region" description="Low complexity" evidence="1">
    <location>
        <begin position="273"/>
        <end position="320"/>
    </location>
</feature>
<dbReference type="Gramene" id="PNW83023">
    <property type="protein sequence ID" value="PNW83023"/>
    <property type="gene ID" value="CHLRE_06g303483v5"/>
</dbReference>
<reference evidence="3 4" key="1">
    <citation type="journal article" date="2007" name="Science">
        <title>The Chlamydomonas genome reveals the evolution of key animal and plant functions.</title>
        <authorList>
            <person name="Merchant S.S."/>
            <person name="Prochnik S.E."/>
            <person name="Vallon O."/>
            <person name="Harris E.H."/>
            <person name="Karpowicz S.J."/>
            <person name="Witman G.B."/>
            <person name="Terry A."/>
            <person name="Salamov A."/>
            <person name="Fritz-Laylin L.K."/>
            <person name="Marechal-Drouard L."/>
            <person name="Marshall W.F."/>
            <person name="Qu L.H."/>
            <person name="Nelson D.R."/>
            <person name="Sanderfoot A.A."/>
            <person name="Spalding M.H."/>
            <person name="Kapitonov V.V."/>
            <person name="Ren Q."/>
            <person name="Ferris P."/>
            <person name="Lindquist E."/>
            <person name="Shapiro H."/>
            <person name="Lucas S.M."/>
            <person name="Grimwood J."/>
            <person name="Schmutz J."/>
            <person name="Cardol P."/>
            <person name="Cerutti H."/>
            <person name="Chanfreau G."/>
            <person name="Chen C.L."/>
            <person name="Cognat V."/>
            <person name="Croft M.T."/>
            <person name="Dent R."/>
            <person name="Dutcher S."/>
            <person name="Fernandez E."/>
            <person name="Fukuzawa H."/>
            <person name="Gonzalez-Ballester D."/>
            <person name="Gonzalez-Halphen D."/>
            <person name="Hallmann A."/>
            <person name="Hanikenne M."/>
            <person name="Hippler M."/>
            <person name="Inwood W."/>
            <person name="Jabbari K."/>
            <person name="Kalanon M."/>
            <person name="Kuras R."/>
            <person name="Lefebvre P.A."/>
            <person name="Lemaire S.D."/>
            <person name="Lobanov A.V."/>
            <person name="Lohr M."/>
            <person name="Manuell A."/>
            <person name="Meier I."/>
            <person name="Mets L."/>
            <person name="Mittag M."/>
            <person name="Mittelmeier T."/>
            <person name="Moroney J.V."/>
            <person name="Moseley J."/>
            <person name="Napoli C."/>
            <person name="Nedelcu A.M."/>
            <person name="Niyogi K."/>
            <person name="Novoselov S.V."/>
            <person name="Paulsen I.T."/>
            <person name="Pazour G."/>
            <person name="Purton S."/>
            <person name="Ral J.P."/>
            <person name="Riano-Pachon D.M."/>
            <person name="Riekhof W."/>
            <person name="Rymarquis L."/>
            <person name="Schroda M."/>
            <person name="Stern D."/>
            <person name="Umen J."/>
            <person name="Willows R."/>
            <person name="Wilson N."/>
            <person name="Zimmer S.L."/>
            <person name="Allmer J."/>
            <person name="Balk J."/>
            <person name="Bisova K."/>
            <person name="Chen C.J."/>
            <person name="Elias M."/>
            <person name="Gendler K."/>
            <person name="Hauser C."/>
            <person name="Lamb M.R."/>
            <person name="Ledford H."/>
            <person name="Long J.C."/>
            <person name="Minagawa J."/>
            <person name="Page M.D."/>
            <person name="Pan J."/>
            <person name="Pootakham W."/>
            <person name="Roje S."/>
            <person name="Rose A."/>
            <person name="Stahlberg E."/>
            <person name="Terauchi A.M."/>
            <person name="Yang P."/>
            <person name="Ball S."/>
            <person name="Bowler C."/>
            <person name="Dieckmann C.L."/>
            <person name="Gladyshev V.N."/>
            <person name="Green P."/>
            <person name="Jorgensen R."/>
            <person name="Mayfield S."/>
            <person name="Mueller-Roeber B."/>
            <person name="Rajamani S."/>
            <person name="Sayre R.T."/>
            <person name="Brokstein P."/>
            <person name="Dubchak I."/>
            <person name="Goodstein D."/>
            <person name="Hornick L."/>
            <person name="Huang Y.W."/>
            <person name="Jhaveri J."/>
            <person name="Luo Y."/>
            <person name="Martinez D."/>
            <person name="Ngau W.C."/>
            <person name="Otillar B."/>
            <person name="Poliakov A."/>
            <person name="Porter A."/>
            <person name="Szajkowski L."/>
            <person name="Werner G."/>
            <person name="Zhou K."/>
            <person name="Grigoriev I.V."/>
            <person name="Rokhsar D.S."/>
            <person name="Grossman A.R."/>
        </authorList>
    </citation>
    <scope>NUCLEOTIDE SEQUENCE [LARGE SCALE GENOMIC DNA]</scope>
    <source>
        <strain evidence="4">CC-503</strain>
    </source>
</reference>
<dbReference type="CDD" id="cd00167">
    <property type="entry name" value="SANT"/>
    <property type="match status" value="1"/>
</dbReference>
<dbReference type="InterPro" id="IPR009057">
    <property type="entry name" value="Homeodomain-like_sf"/>
</dbReference>
<dbReference type="GO" id="GO:0000981">
    <property type="term" value="F:DNA-binding transcription factor activity, RNA polymerase II-specific"/>
    <property type="evidence" value="ECO:0000318"/>
    <property type="project" value="GO_Central"/>
</dbReference>
<evidence type="ECO:0000259" key="2">
    <source>
        <dbReference type="PROSITE" id="PS50090"/>
    </source>
</evidence>
<feature type="compositionally biased region" description="Low complexity" evidence="1">
    <location>
        <begin position="644"/>
        <end position="667"/>
    </location>
</feature>
<dbReference type="GO" id="GO:0000978">
    <property type="term" value="F:RNA polymerase II cis-regulatory region sequence-specific DNA binding"/>
    <property type="evidence" value="ECO:0000318"/>
    <property type="project" value="GO_Central"/>
</dbReference>
<dbReference type="OrthoDB" id="10673324at2759"/>
<dbReference type="Proteomes" id="UP000006906">
    <property type="component" value="Chromosome 6"/>
</dbReference>
<feature type="region of interest" description="Disordered" evidence="1">
    <location>
        <begin position="780"/>
        <end position="852"/>
    </location>
</feature>
<feature type="compositionally biased region" description="Low complexity" evidence="1">
    <location>
        <begin position="786"/>
        <end position="800"/>
    </location>
</feature>
<dbReference type="Gene3D" id="1.10.10.60">
    <property type="entry name" value="Homeodomain-like"/>
    <property type="match status" value="1"/>
</dbReference>
<proteinExistence type="predicted"/>
<feature type="region of interest" description="Disordered" evidence="1">
    <location>
        <begin position="637"/>
        <end position="679"/>
    </location>
</feature>
<evidence type="ECO:0000313" key="3">
    <source>
        <dbReference type="EMBL" id="PNW83023.1"/>
    </source>
</evidence>
<dbReference type="GO" id="GO:0005634">
    <property type="term" value="C:nucleus"/>
    <property type="evidence" value="ECO:0000318"/>
    <property type="project" value="GO_Central"/>
</dbReference>
<dbReference type="GO" id="GO:0006355">
    <property type="term" value="P:regulation of DNA-templated transcription"/>
    <property type="evidence" value="ECO:0000318"/>
    <property type="project" value="GO_Central"/>
</dbReference>
<feature type="compositionally biased region" description="Polar residues" evidence="1">
    <location>
        <begin position="588"/>
        <end position="600"/>
    </location>
</feature>
<feature type="compositionally biased region" description="Low complexity" evidence="1">
    <location>
        <begin position="130"/>
        <end position="142"/>
    </location>
</feature>
<dbReference type="Pfam" id="PF00249">
    <property type="entry name" value="Myb_DNA-binding"/>
    <property type="match status" value="1"/>
</dbReference>
<feature type="region of interest" description="Disordered" evidence="1">
    <location>
        <begin position="233"/>
        <end position="374"/>
    </location>
</feature>
<feature type="domain" description="Myb-like" evidence="2">
    <location>
        <begin position="50"/>
        <end position="100"/>
    </location>
</feature>
<dbReference type="GeneID" id="66053883"/>
<dbReference type="InParanoid" id="A0A2K3DR56"/>
<dbReference type="AlphaFoldDB" id="A0A2K3DR56"/>
<feature type="region of interest" description="Disordered" evidence="1">
    <location>
        <begin position="130"/>
        <end position="185"/>
    </location>
</feature>
<dbReference type="SMART" id="SM00717">
    <property type="entry name" value="SANT"/>
    <property type="match status" value="1"/>
</dbReference>
<dbReference type="InterPro" id="IPR001005">
    <property type="entry name" value="SANT/Myb"/>
</dbReference>
<sequence>MSDAAPDCDACGERVGLLAGGGASGANLATRERAPPVSLSATEHSSRPTQAVSSRLSWSFEAQDELARLHAEFGSKWSTLVSQLPGRKENELKNLWHSTVRCKDPDKRSPLLFHYAHLLTEAQQGRLLQVQQHQQEKQQAAAREGELRQQEQACEPQQEEQEEGGSPGPSSIPRQKPPSVQPAEDPAFRQAAFEKAKRLCEELQRESPRARASAAAEQETAPASAAAAATVVAGVSPAEARQTSGVRAKCLAQPRARRKSEAQLGTLMASRGAAAAQAAAAAAAHVSAAALQRTASDPADAAAARWQRSSRQQAPARVASTTDGEVIGDAQPHRRRQRRSDHSNPGSTHTSWGGDSGSTGTAAGPSASGEGGVAAKGSAVVGAGSGVAAAADAAGSMQPPRTAPRRRLSAVGSGNLQDASAPPSAGETFAAAALPASDAGRAAAELVAATTALSACAIATAGPAATEAAAGNVSLADDGLSTAGLPDRTAASNLEEEEEEEEEAGAAGGLAVGALRLRAPPLPGSFSALTEIGCDRAEIVDMGSPVVALPLSPTLDSASADGGIGGYGGPVGPAGPAAAAVAAGTVLQPQSPMGPTLSSRQQQQHQQQQQQQQQQQPAYFLGGLVISTQTQLATGAGWDFTTTGPSGPSGRSLPQPLGGGPLLLSPRQHTRDSASSLAHSWADGQQLALPPAAFTAAAAGRPLQSGGGSDGLGHLLLHGHSSAAATAGIGSWSLGGGSSVSGTDNASDTSSHDLRLAMAAALATSDSALLMHGGSGGLGSIKPAMHLQQQHQQPQQPQPLNMQSKQWREPQQELEHADAGATPSAAAKRNRQEFSLQQQQQEGRPIRRPSHDMPHLSLQRFEFEQLHAGPPQGRVALSAAAAAAKPTTTSLWGQQQPRPLSGLHAAASVPETFFTGQLPMYTSLPLQQQAAGGMPPLLLPSPVARVISFPSTAQQRPHMTRPYMPQPPAAPPQQQQQLASQQPHQQLVSLLAAAQNSAGAGVAGGDAAAITAAAAAAAVSRATSSQGGSSFAFHMGAVPGAGGFQPMALGHSVGLTAASADRLLHSSAPPVLLAAAGGLSPAMASHSPMAVQPRVSVIAIRSAGLAAAPAMGPVGSAPVNQLQQRLYDDGLRHPAMTDASCVMGLNSEDIDTLLG</sequence>
<evidence type="ECO:0000256" key="1">
    <source>
        <dbReference type="SAM" id="MobiDB-lite"/>
    </source>
</evidence>
<feature type="region of interest" description="Disordered" evidence="1">
    <location>
        <begin position="588"/>
        <end position="615"/>
    </location>
</feature>